<feature type="transmembrane region" description="Helical" evidence="1">
    <location>
        <begin position="27"/>
        <end position="54"/>
    </location>
</feature>
<keyword evidence="1" id="KW-1133">Transmembrane helix</keyword>
<dbReference type="Proteomes" id="UP001595921">
    <property type="component" value="Unassembled WGS sequence"/>
</dbReference>
<keyword evidence="3" id="KW-1185">Reference proteome</keyword>
<keyword evidence="1" id="KW-0812">Transmembrane</keyword>
<evidence type="ECO:0008006" key="4">
    <source>
        <dbReference type="Google" id="ProtNLM"/>
    </source>
</evidence>
<reference evidence="2 3" key="1">
    <citation type="journal article" date="2019" name="Int. J. Syst. Evol. Microbiol.">
        <title>The Global Catalogue of Microorganisms (GCM) 10K type strain sequencing project: providing services to taxonomists for standard genome sequencing and annotation.</title>
        <authorList>
            <consortium name="The Broad Institute Genomics Platform"/>
            <consortium name="The Broad Institute Genome Sequencing Center for Infectious Disease"/>
            <person name="Wu L."/>
            <person name="Ma J."/>
        </authorList>
    </citation>
    <scope>NUCLEOTIDE SEQUENCE [LARGE SCALE GENOMIC DNA]</scope>
    <source>
        <strain evidence="2 3">CGMCC 1.12553</strain>
    </source>
</reference>
<proteinExistence type="predicted"/>
<dbReference type="EMBL" id="JBHSDS010000003">
    <property type="protein sequence ID" value="MFC4357530.1"/>
    <property type="molecule type" value="Genomic_DNA"/>
</dbReference>
<gene>
    <name evidence="2" type="ORF">ACFO0N_06140</name>
</gene>
<evidence type="ECO:0000313" key="2">
    <source>
        <dbReference type="EMBL" id="MFC4357530.1"/>
    </source>
</evidence>
<name>A0ABD5P9G0_9EURY</name>
<comment type="caution">
    <text evidence="2">The sequence shown here is derived from an EMBL/GenBank/DDBJ whole genome shotgun (WGS) entry which is preliminary data.</text>
</comment>
<accession>A0ABD5P9G0</accession>
<feature type="transmembrane region" description="Helical" evidence="1">
    <location>
        <begin position="135"/>
        <end position="165"/>
    </location>
</feature>
<dbReference type="RefSeq" id="WP_267622166.1">
    <property type="nucleotide sequence ID" value="NZ_JAODIW010000006.1"/>
</dbReference>
<feature type="transmembrane region" description="Helical" evidence="1">
    <location>
        <begin position="92"/>
        <end position="114"/>
    </location>
</feature>
<evidence type="ECO:0000256" key="1">
    <source>
        <dbReference type="SAM" id="Phobius"/>
    </source>
</evidence>
<feature type="transmembrane region" description="Helical" evidence="1">
    <location>
        <begin position="171"/>
        <end position="189"/>
    </location>
</feature>
<evidence type="ECO:0000313" key="3">
    <source>
        <dbReference type="Proteomes" id="UP001595921"/>
    </source>
</evidence>
<keyword evidence="1" id="KW-0472">Membrane</keyword>
<organism evidence="2 3">
    <name type="scientific">Halobium salinum</name>
    <dbReference type="NCBI Taxonomy" id="1364940"/>
    <lineage>
        <taxon>Archaea</taxon>
        <taxon>Methanobacteriati</taxon>
        <taxon>Methanobacteriota</taxon>
        <taxon>Stenosarchaea group</taxon>
        <taxon>Halobacteria</taxon>
        <taxon>Halobacteriales</taxon>
        <taxon>Haloferacaceae</taxon>
        <taxon>Halobium</taxon>
    </lineage>
</organism>
<sequence>MSLARSVRGLGSRLPTRRDDWRLTARFVRLVLTIPGYALFAGVAAAVALSAFVLSQNLTLVADLVVGGSLPLSNRLRILAGLYPFLGTSYSALTGVALLLVAVLVGVDLAMVTYHVREHGLGARESGGSAVGVTLGMLGAGCAACGSTVLAGLFSVFGASGALLLLPLEGLEFSLFALVALLLSMYWIADGMRGGEVNGCPVDVGRR</sequence>
<protein>
    <recommendedName>
        <fullName evidence="4">DUF4013 domain-containing protein</fullName>
    </recommendedName>
</protein>
<dbReference type="AlphaFoldDB" id="A0ABD5P9G0"/>